<organism evidence="1 2">
    <name type="scientific">Burkholderia cepacia</name>
    <name type="common">Pseudomonas cepacia</name>
    <dbReference type="NCBI Taxonomy" id="292"/>
    <lineage>
        <taxon>Bacteria</taxon>
        <taxon>Pseudomonadati</taxon>
        <taxon>Pseudomonadota</taxon>
        <taxon>Betaproteobacteria</taxon>
        <taxon>Burkholderiales</taxon>
        <taxon>Burkholderiaceae</taxon>
        <taxon>Burkholderia</taxon>
        <taxon>Burkholderia cepacia complex</taxon>
    </lineage>
</organism>
<accession>A0A0J5X1J8</accession>
<name>A0A0J5X1J8_BURCE</name>
<proteinExistence type="predicted"/>
<reference evidence="1 2" key="1">
    <citation type="submission" date="2015-05" db="EMBL/GenBank/DDBJ databases">
        <title>Draft genome of Burkholderia cepacia LK29.</title>
        <authorList>
            <person name="Chan X.Y."/>
        </authorList>
    </citation>
    <scope>NUCLEOTIDE SEQUENCE [LARGE SCALE GENOMIC DNA]</scope>
    <source>
        <strain evidence="1 2">LK29</strain>
    </source>
</reference>
<dbReference type="Proteomes" id="UP000036338">
    <property type="component" value="Unassembled WGS sequence"/>
</dbReference>
<dbReference type="EMBL" id="LDWR01000012">
    <property type="protein sequence ID" value="KML60909.1"/>
    <property type="molecule type" value="Genomic_DNA"/>
</dbReference>
<sequence length="92" mass="10719">MAGSIVLFAQFVKYGPRWCRGLLSVRIEVRWQQHRIDGIRLTGLSPLKFQCCIGSLMWRLVREIWQVVLDRPQVSPLIHATYIKTLIVIDPM</sequence>
<protein>
    <submittedName>
        <fullName evidence="1">Uncharacterized protein</fullName>
    </submittedName>
</protein>
<dbReference type="AlphaFoldDB" id="A0A0J5X1J8"/>
<evidence type="ECO:0000313" key="2">
    <source>
        <dbReference type="Proteomes" id="UP000036338"/>
    </source>
</evidence>
<comment type="caution">
    <text evidence="1">The sequence shown here is derived from an EMBL/GenBank/DDBJ whole genome shotgun (WGS) entry which is preliminary data.</text>
</comment>
<evidence type="ECO:0000313" key="1">
    <source>
        <dbReference type="EMBL" id="KML60909.1"/>
    </source>
</evidence>
<gene>
    <name evidence="1" type="ORF">VL15_07305</name>
</gene>